<reference evidence="1" key="3">
    <citation type="submission" date="2021-05" db="UniProtKB">
        <authorList>
            <consortium name="EnsemblPlants"/>
        </authorList>
    </citation>
    <scope>IDENTIFICATION</scope>
    <source>
        <strain evidence="1">cv. B73</strain>
    </source>
</reference>
<dbReference type="Proteomes" id="UP000007305">
    <property type="component" value="Chromosome 4"/>
</dbReference>
<name>A0A804NP39_MAIZE</name>
<accession>A0A804NP39</accession>
<reference evidence="2" key="1">
    <citation type="journal article" date="2009" name="Science">
        <title>The B73 maize genome: complexity, diversity, and dynamics.</title>
        <authorList>
            <person name="Schnable P.S."/>
            <person name="Ware D."/>
            <person name="Fulton R.S."/>
            <person name="Stein J.C."/>
            <person name="Wei F."/>
            <person name="Pasternak S."/>
            <person name="Liang C."/>
            <person name="Zhang J."/>
            <person name="Fulton L."/>
            <person name="Graves T.A."/>
            <person name="Minx P."/>
            <person name="Reily A.D."/>
            <person name="Courtney L."/>
            <person name="Kruchowski S.S."/>
            <person name="Tomlinson C."/>
            <person name="Strong C."/>
            <person name="Delehaunty K."/>
            <person name="Fronick C."/>
            <person name="Courtney B."/>
            <person name="Rock S.M."/>
            <person name="Belter E."/>
            <person name="Du F."/>
            <person name="Kim K."/>
            <person name="Abbott R.M."/>
            <person name="Cotton M."/>
            <person name="Levy A."/>
            <person name="Marchetto P."/>
            <person name="Ochoa K."/>
            <person name="Jackson S.M."/>
            <person name="Gillam B."/>
            <person name="Chen W."/>
            <person name="Yan L."/>
            <person name="Higginbotham J."/>
            <person name="Cardenas M."/>
            <person name="Waligorski J."/>
            <person name="Applebaum E."/>
            <person name="Phelps L."/>
            <person name="Falcone J."/>
            <person name="Kanchi K."/>
            <person name="Thane T."/>
            <person name="Scimone A."/>
            <person name="Thane N."/>
            <person name="Henke J."/>
            <person name="Wang T."/>
            <person name="Ruppert J."/>
            <person name="Shah N."/>
            <person name="Rotter K."/>
            <person name="Hodges J."/>
            <person name="Ingenthron E."/>
            <person name="Cordes M."/>
            <person name="Kohlberg S."/>
            <person name="Sgro J."/>
            <person name="Delgado B."/>
            <person name="Mead K."/>
            <person name="Chinwalla A."/>
            <person name="Leonard S."/>
            <person name="Crouse K."/>
            <person name="Collura K."/>
            <person name="Kudrna D."/>
            <person name="Currie J."/>
            <person name="He R."/>
            <person name="Angelova A."/>
            <person name="Rajasekar S."/>
            <person name="Mueller T."/>
            <person name="Lomeli R."/>
            <person name="Scara G."/>
            <person name="Ko A."/>
            <person name="Delaney K."/>
            <person name="Wissotski M."/>
            <person name="Lopez G."/>
            <person name="Campos D."/>
            <person name="Braidotti M."/>
            <person name="Ashley E."/>
            <person name="Golser W."/>
            <person name="Kim H."/>
            <person name="Lee S."/>
            <person name="Lin J."/>
            <person name="Dujmic Z."/>
            <person name="Kim W."/>
            <person name="Talag J."/>
            <person name="Zuccolo A."/>
            <person name="Fan C."/>
            <person name="Sebastian A."/>
            <person name="Kramer M."/>
            <person name="Spiegel L."/>
            <person name="Nascimento L."/>
            <person name="Zutavern T."/>
            <person name="Miller B."/>
            <person name="Ambroise C."/>
            <person name="Muller S."/>
            <person name="Spooner W."/>
            <person name="Narechania A."/>
            <person name="Ren L."/>
            <person name="Wei S."/>
            <person name="Kumari S."/>
            <person name="Faga B."/>
            <person name="Levy M.J."/>
            <person name="McMahan L."/>
            <person name="Van Buren P."/>
            <person name="Vaughn M.W."/>
            <person name="Ying K."/>
            <person name="Yeh C.-T."/>
            <person name="Emrich S.J."/>
            <person name="Jia Y."/>
            <person name="Kalyanaraman A."/>
            <person name="Hsia A.-P."/>
            <person name="Barbazuk W.B."/>
            <person name="Baucom R.S."/>
            <person name="Brutnell T.P."/>
            <person name="Carpita N.C."/>
            <person name="Chaparro C."/>
            <person name="Chia J.-M."/>
            <person name="Deragon J.-M."/>
            <person name="Estill J.C."/>
            <person name="Fu Y."/>
            <person name="Jeddeloh J.A."/>
            <person name="Han Y."/>
            <person name="Lee H."/>
            <person name="Li P."/>
            <person name="Lisch D.R."/>
            <person name="Liu S."/>
            <person name="Liu Z."/>
            <person name="Nagel D.H."/>
            <person name="McCann M.C."/>
            <person name="SanMiguel P."/>
            <person name="Myers A.M."/>
            <person name="Nettleton D."/>
            <person name="Nguyen J."/>
            <person name="Penning B.W."/>
            <person name="Ponnala L."/>
            <person name="Schneider K.L."/>
            <person name="Schwartz D.C."/>
            <person name="Sharma A."/>
            <person name="Soderlund C."/>
            <person name="Springer N.M."/>
            <person name="Sun Q."/>
            <person name="Wang H."/>
            <person name="Waterman M."/>
            <person name="Westerman R."/>
            <person name="Wolfgruber T.K."/>
            <person name="Yang L."/>
            <person name="Yu Y."/>
            <person name="Zhang L."/>
            <person name="Zhou S."/>
            <person name="Zhu Q."/>
            <person name="Bennetzen J.L."/>
            <person name="Dawe R.K."/>
            <person name="Jiang J."/>
            <person name="Jiang N."/>
            <person name="Presting G.G."/>
            <person name="Wessler S.R."/>
            <person name="Aluru S."/>
            <person name="Martienssen R.A."/>
            <person name="Clifton S.W."/>
            <person name="McCombie W.R."/>
            <person name="Wing R.A."/>
            <person name="Wilson R.K."/>
        </authorList>
    </citation>
    <scope>NUCLEOTIDE SEQUENCE [LARGE SCALE GENOMIC DNA]</scope>
    <source>
        <strain evidence="2">cv. B73</strain>
    </source>
</reference>
<keyword evidence="2" id="KW-1185">Reference proteome</keyword>
<dbReference type="EnsemblPlants" id="Zm00001eb175160_T001">
    <property type="protein sequence ID" value="Zm00001eb175160_P001"/>
    <property type="gene ID" value="Zm00001eb175160"/>
</dbReference>
<protein>
    <submittedName>
        <fullName evidence="1">Uncharacterized protein</fullName>
    </submittedName>
</protein>
<reference evidence="1" key="2">
    <citation type="submission" date="2019-07" db="EMBL/GenBank/DDBJ databases">
        <authorList>
            <person name="Seetharam A."/>
            <person name="Woodhouse M."/>
            <person name="Cannon E."/>
        </authorList>
    </citation>
    <scope>NUCLEOTIDE SEQUENCE [LARGE SCALE GENOMIC DNA]</scope>
    <source>
        <strain evidence="1">cv. B73</strain>
    </source>
</reference>
<sequence length="120" mass="14268">MRTQLTETEEVHNNLMRQQCNLRLVATNVCRDARVASYLMNRILVLKHAEMLRKLYKFNRAVFYFSWFMCAQICSDVLPFLCPAPARWKQCRCIRTKYRLGEKKNQSKIGEYENDLAGLR</sequence>
<dbReference type="Gramene" id="Zm00001eb175160_T001">
    <property type="protein sequence ID" value="Zm00001eb175160_P001"/>
    <property type="gene ID" value="Zm00001eb175160"/>
</dbReference>
<dbReference type="InParanoid" id="A0A804NP39"/>
<organism evidence="1 2">
    <name type="scientific">Zea mays</name>
    <name type="common">Maize</name>
    <dbReference type="NCBI Taxonomy" id="4577"/>
    <lineage>
        <taxon>Eukaryota</taxon>
        <taxon>Viridiplantae</taxon>
        <taxon>Streptophyta</taxon>
        <taxon>Embryophyta</taxon>
        <taxon>Tracheophyta</taxon>
        <taxon>Spermatophyta</taxon>
        <taxon>Magnoliopsida</taxon>
        <taxon>Liliopsida</taxon>
        <taxon>Poales</taxon>
        <taxon>Poaceae</taxon>
        <taxon>PACMAD clade</taxon>
        <taxon>Panicoideae</taxon>
        <taxon>Andropogonodae</taxon>
        <taxon>Andropogoneae</taxon>
        <taxon>Tripsacinae</taxon>
        <taxon>Zea</taxon>
    </lineage>
</organism>
<evidence type="ECO:0000313" key="2">
    <source>
        <dbReference type="Proteomes" id="UP000007305"/>
    </source>
</evidence>
<proteinExistence type="predicted"/>
<dbReference type="AlphaFoldDB" id="A0A804NP39"/>
<evidence type="ECO:0000313" key="1">
    <source>
        <dbReference type="EnsemblPlants" id="Zm00001eb175160_P001"/>
    </source>
</evidence>